<accession>A0A9X6U8L9</accession>
<reference evidence="1 2" key="1">
    <citation type="submission" date="2017-09" db="EMBL/GenBank/DDBJ databases">
        <title>Large-scale bioinformatics analysis of Bacillus genomes uncovers conserved roles of natural products in bacterial physiology.</title>
        <authorList>
            <consortium name="Agbiome Team Llc"/>
            <person name="Bleich R.M."/>
            <person name="Kirk G.J."/>
            <person name="Santa Maria K.C."/>
            <person name="Allen S.E."/>
            <person name="Farag S."/>
            <person name="Shank E.A."/>
            <person name="Bowers A."/>
        </authorList>
    </citation>
    <scope>NUCLEOTIDE SEQUENCE [LARGE SCALE GENOMIC DNA]</scope>
    <source>
        <strain evidence="1 2">AFS027647</strain>
    </source>
</reference>
<dbReference type="AlphaFoldDB" id="A0A9X6U8L9"/>
<proteinExistence type="predicted"/>
<dbReference type="Proteomes" id="UP000220691">
    <property type="component" value="Unassembled WGS sequence"/>
</dbReference>
<dbReference type="EMBL" id="NUAN01000148">
    <property type="protein sequence ID" value="PEN90950.1"/>
    <property type="molecule type" value="Genomic_DNA"/>
</dbReference>
<evidence type="ECO:0000313" key="1">
    <source>
        <dbReference type="EMBL" id="PEN90950.1"/>
    </source>
</evidence>
<comment type="caution">
    <text evidence="1">The sequence shown here is derived from an EMBL/GenBank/DDBJ whole genome shotgun (WGS) entry which is preliminary data.</text>
</comment>
<feature type="non-terminal residue" evidence="1">
    <location>
        <position position="1"/>
    </location>
</feature>
<name>A0A9X6U8L9_BACCE</name>
<gene>
    <name evidence="1" type="ORF">CN553_21610</name>
</gene>
<evidence type="ECO:0000313" key="2">
    <source>
        <dbReference type="Proteomes" id="UP000220691"/>
    </source>
</evidence>
<protein>
    <submittedName>
        <fullName evidence="1">Peptidase S74</fullName>
    </submittedName>
</protein>
<organism evidence="1 2">
    <name type="scientific">Bacillus cereus</name>
    <dbReference type="NCBI Taxonomy" id="1396"/>
    <lineage>
        <taxon>Bacteria</taxon>
        <taxon>Bacillati</taxon>
        <taxon>Bacillota</taxon>
        <taxon>Bacilli</taxon>
        <taxon>Bacillales</taxon>
        <taxon>Bacillaceae</taxon>
        <taxon>Bacillus</taxon>
        <taxon>Bacillus cereus group</taxon>
    </lineage>
</organism>
<sequence length="37" mass="4123">VKGENKQLKEQVATLANDVSTLKDLVRNLISEKSKQP</sequence>